<gene>
    <name evidence="1" type="ORF">BKA55DRAFT_692688</name>
</gene>
<evidence type="ECO:0000313" key="2">
    <source>
        <dbReference type="Proteomes" id="UP000720189"/>
    </source>
</evidence>
<sequence length="134" mass="15540">MGSWVPVHKKSPKQNFIDFFGHLGPERELIERDAYRKLLGHMFMSKLARDLPPNYVLIHAVCPGPVRDTGIWKSMKSRRLLFIFGTLPKGALTYIDAVAVKVMKSYGKILRNYSVLKKRCSTYEYHDQAQQERL</sequence>
<evidence type="ECO:0000313" key="1">
    <source>
        <dbReference type="EMBL" id="KAH7243520.1"/>
    </source>
</evidence>
<reference evidence="1" key="1">
    <citation type="journal article" date="2021" name="Nat. Commun.">
        <title>Genetic determinants of endophytism in the Arabidopsis root mycobiome.</title>
        <authorList>
            <person name="Mesny F."/>
            <person name="Miyauchi S."/>
            <person name="Thiergart T."/>
            <person name="Pickel B."/>
            <person name="Atanasova L."/>
            <person name="Karlsson M."/>
            <person name="Huettel B."/>
            <person name="Barry K.W."/>
            <person name="Haridas S."/>
            <person name="Chen C."/>
            <person name="Bauer D."/>
            <person name="Andreopoulos W."/>
            <person name="Pangilinan J."/>
            <person name="LaButti K."/>
            <person name="Riley R."/>
            <person name="Lipzen A."/>
            <person name="Clum A."/>
            <person name="Drula E."/>
            <person name="Henrissat B."/>
            <person name="Kohler A."/>
            <person name="Grigoriev I.V."/>
            <person name="Martin F.M."/>
            <person name="Hacquard S."/>
        </authorList>
    </citation>
    <scope>NUCLEOTIDE SEQUENCE</scope>
    <source>
        <strain evidence="1">MPI-CAGE-AT-0023</strain>
    </source>
</reference>
<name>A0A9P9GQ94_FUSRE</name>
<accession>A0A9P9GQ94</accession>
<dbReference type="Proteomes" id="UP000720189">
    <property type="component" value="Unassembled WGS sequence"/>
</dbReference>
<proteinExistence type="predicted"/>
<keyword evidence="2" id="KW-1185">Reference proteome</keyword>
<dbReference type="OrthoDB" id="542013at2759"/>
<dbReference type="GeneID" id="70229767"/>
<dbReference type="AlphaFoldDB" id="A0A9P9GQ94"/>
<dbReference type="Gene3D" id="3.40.50.720">
    <property type="entry name" value="NAD(P)-binding Rossmann-like Domain"/>
    <property type="match status" value="1"/>
</dbReference>
<comment type="caution">
    <text evidence="1">The sequence shown here is derived from an EMBL/GenBank/DDBJ whole genome shotgun (WGS) entry which is preliminary data.</text>
</comment>
<organism evidence="1 2">
    <name type="scientific">Fusarium redolens</name>
    <dbReference type="NCBI Taxonomy" id="48865"/>
    <lineage>
        <taxon>Eukaryota</taxon>
        <taxon>Fungi</taxon>
        <taxon>Dikarya</taxon>
        <taxon>Ascomycota</taxon>
        <taxon>Pezizomycotina</taxon>
        <taxon>Sordariomycetes</taxon>
        <taxon>Hypocreomycetidae</taxon>
        <taxon>Hypocreales</taxon>
        <taxon>Nectriaceae</taxon>
        <taxon>Fusarium</taxon>
        <taxon>Fusarium redolens species complex</taxon>
    </lineage>
</organism>
<dbReference type="RefSeq" id="XP_046047013.1">
    <property type="nucleotide sequence ID" value="XM_046199813.1"/>
</dbReference>
<dbReference type="EMBL" id="JAGMUX010000012">
    <property type="protein sequence ID" value="KAH7243520.1"/>
    <property type="molecule type" value="Genomic_DNA"/>
</dbReference>
<protein>
    <submittedName>
        <fullName evidence="1">Uncharacterized protein</fullName>
    </submittedName>
</protein>